<dbReference type="AlphaFoldDB" id="A0A1D1W8U9"/>
<dbReference type="Gene3D" id="3.30.750.24">
    <property type="entry name" value="STAS domain"/>
    <property type="match status" value="1"/>
</dbReference>
<keyword evidence="4" id="KW-1185">Reference proteome</keyword>
<accession>A0A1D1W8U9</accession>
<name>A0A1D1W8U9_RAMVA</name>
<dbReference type="OrthoDB" id="288203at2759"/>
<proteinExistence type="predicted"/>
<gene>
    <name evidence="3" type="primary">RvY_19266-1</name>
    <name evidence="3" type="synonym">RvY_19266.1</name>
    <name evidence="3" type="ORF">RvY_19266</name>
</gene>
<evidence type="ECO:0000313" key="4">
    <source>
        <dbReference type="Proteomes" id="UP000186922"/>
    </source>
</evidence>
<reference evidence="3 4" key="1">
    <citation type="journal article" date="2016" name="Nat. Commun.">
        <title>Extremotolerant tardigrade genome and improved radiotolerance of human cultured cells by tardigrade-unique protein.</title>
        <authorList>
            <person name="Hashimoto T."/>
            <person name="Horikawa D.D."/>
            <person name="Saito Y."/>
            <person name="Kuwahara H."/>
            <person name="Kozuka-Hata H."/>
            <person name="Shin-I T."/>
            <person name="Minakuchi Y."/>
            <person name="Ohishi K."/>
            <person name="Motoyama A."/>
            <person name="Aizu T."/>
            <person name="Enomoto A."/>
            <person name="Kondo K."/>
            <person name="Tanaka S."/>
            <person name="Hara Y."/>
            <person name="Koshikawa S."/>
            <person name="Sagara H."/>
            <person name="Miura T."/>
            <person name="Yokobori S."/>
            <person name="Miyagawa K."/>
            <person name="Suzuki Y."/>
            <person name="Kubo T."/>
            <person name="Oyama M."/>
            <person name="Kohara Y."/>
            <person name="Fujiyama A."/>
            <person name="Arakawa K."/>
            <person name="Katayama T."/>
            <person name="Toyoda A."/>
            <person name="Kunieda T."/>
        </authorList>
    </citation>
    <scope>NUCLEOTIDE SEQUENCE [LARGE SCALE GENOMIC DNA]</scope>
    <source>
        <strain evidence="3 4">YOKOZUNA-1</strain>
    </source>
</reference>
<dbReference type="EMBL" id="BDGG01000027">
    <property type="protein sequence ID" value="GAV09781.1"/>
    <property type="molecule type" value="Genomic_DNA"/>
</dbReference>
<evidence type="ECO:0000313" key="3">
    <source>
        <dbReference type="EMBL" id="GAV09781.1"/>
    </source>
</evidence>
<dbReference type="Proteomes" id="UP000186922">
    <property type="component" value="Unassembled WGS sequence"/>
</dbReference>
<sequence>MVALIGLMKQVTEIPNLWKISAADTSVFVVSLLAVILLDVDIGLAAAVGWSLLTVVFRTQVPDVPVLGRALGTDIYKRADVYKSAAEVDGCKVIRFDAPLYFANADYFANRVRSLAKLHLKSDSAHHRSRHHHNSEFHDDSHRRILSAELVYYPEKDNKPSMVDVATWTADYFEQPVKYVIIDCSSICFVDINGIKVVKEFAAECHELGMKLFLAACKANMREFLSLCGLTEDLNGSNLFVTVHDAVRQAMNEMQEADPRHLPIVVEDASEFKGRVEPQFLSQPVLTVMDENDEPLGMVVSTLAVRDAGNERERRLSTVSLTSATQTSMKKPPATFEKWIKNSTFGKK</sequence>
<dbReference type="PROSITE" id="PS50801">
    <property type="entry name" value="STAS"/>
    <property type="match status" value="1"/>
</dbReference>
<keyword evidence="1" id="KW-1133">Transmembrane helix</keyword>
<dbReference type="CDD" id="cd07042">
    <property type="entry name" value="STAS_SulP_like_sulfate_transporter"/>
    <property type="match status" value="1"/>
</dbReference>
<dbReference type="InterPro" id="IPR001902">
    <property type="entry name" value="SLC26A/SulP_fam"/>
</dbReference>
<comment type="caution">
    <text evidence="3">The sequence shown here is derived from an EMBL/GenBank/DDBJ whole genome shotgun (WGS) entry which is preliminary data.</text>
</comment>
<evidence type="ECO:0000259" key="2">
    <source>
        <dbReference type="PROSITE" id="PS50801"/>
    </source>
</evidence>
<dbReference type="InterPro" id="IPR002645">
    <property type="entry name" value="STAS_dom"/>
</dbReference>
<organism evidence="3 4">
    <name type="scientific">Ramazzottius varieornatus</name>
    <name type="common">Water bear</name>
    <name type="synonym">Tardigrade</name>
    <dbReference type="NCBI Taxonomy" id="947166"/>
    <lineage>
        <taxon>Eukaryota</taxon>
        <taxon>Metazoa</taxon>
        <taxon>Ecdysozoa</taxon>
        <taxon>Tardigrada</taxon>
        <taxon>Eutardigrada</taxon>
        <taxon>Parachela</taxon>
        <taxon>Hypsibioidea</taxon>
        <taxon>Ramazzottiidae</taxon>
        <taxon>Ramazzottius</taxon>
    </lineage>
</organism>
<evidence type="ECO:0000256" key="1">
    <source>
        <dbReference type="SAM" id="Phobius"/>
    </source>
</evidence>
<dbReference type="InterPro" id="IPR036513">
    <property type="entry name" value="STAS_dom_sf"/>
</dbReference>
<dbReference type="GO" id="GO:0016020">
    <property type="term" value="C:membrane"/>
    <property type="evidence" value="ECO:0007669"/>
    <property type="project" value="InterPro"/>
</dbReference>
<protein>
    <recommendedName>
        <fullName evidence="2">STAS domain-containing protein</fullName>
    </recommendedName>
</protein>
<dbReference type="GO" id="GO:0055085">
    <property type="term" value="P:transmembrane transport"/>
    <property type="evidence" value="ECO:0007669"/>
    <property type="project" value="InterPro"/>
</dbReference>
<keyword evidence="1" id="KW-0472">Membrane</keyword>
<feature type="domain" description="STAS" evidence="2">
    <location>
        <begin position="81"/>
        <end position="250"/>
    </location>
</feature>
<dbReference type="SUPFAM" id="SSF52091">
    <property type="entry name" value="SpoIIaa-like"/>
    <property type="match status" value="1"/>
</dbReference>
<feature type="transmembrane region" description="Helical" evidence="1">
    <location>
        <begin position="27"/>
        <end position="53"/>
    </location>
</feature>
<dbReference type="Pfam" id="PF01740">
    <property type="entry name" value="STAS"/>
    <property type="match status" value="1"/>
</dbReference>
<dbReference type="STRING" id="947166.A0A1D1W8U9"/>
<keyword evidence="1" id="KW-0812">Transmembrane</keyword>
<dbReference type="PANTHER" id="PTHR11814">
    <property type="entry name" value="SULFATE TRANSPORTER"/>
    <property type="match status" value="1"/>
</dbReference>